<evidence type="ECO:0000259" key="4">
    <source>
        <dbReference type="PROSITE" id="PS51118"/>
    </source>
</evidence>
<proteinExistence type="predicted"/>
<dbReference type="Proteomes" id="UP001629214">
    <property type="component" value="Unassembled WGS sequence"/>
</dbReference>
<dbReference type="SUPFAM" id="SSF46785">
    <property type="entry name" value="Winged helix' DNA-binding domain"/>
    <property type="match status" value="1"/>
</dbReference>
<dbReference type="PANTHER" id="PTHR33204">
    <property type="entry name" value="TRANSCRIPTIONAL REGULATOR, MARR FAMILY"/>
    <property type="match status" value="1"/>
</dbReference>
<sequence length="135" mass="16123">MRRKCLDDQDCPVACTMQVVGEWWSILIVRDCLRGLTRFDQFQKNLAISPNMLARRLQTLVDAGLLERRQYRQHPPRYEYLLTERGRDFRVVIAAMYDWGLRNFSDPVQQLRQGSANDYLQERMQQQIQQNNEET</sequence>
<organism evidence="5 6">
    <name type="scientific">Herbaspirillum rhizosphaerae</name>
    <dbReference type="NCBI Taxonomy" id="346179"/>
    <lineage>
        <taxon>Bacteria</taxon>
        <taxon>Pseudomonadati</taxon>
        <taxon>Pseudomonadota</taxon>
        <taxon>Betaproteobacteria</taxon>
        <taxon>Burkholderiales</taxon>
        <taxon>Oxalobacteraceae</taxon>
        <taxon>Herbaspirillum</taxon>
    </lineage>
</organism>
<dbReference type="Pfam" id="PF01638">
    <property type="entry name" value="HxlR"/>
    <property type="match status" value="1"/>
</dbReference>
<evidence type="ECO:0000256" key="3">
    <source>
        <dbReference type="ARBA" id="ARBA00023163"/>
    </source>
</evidence>
<keyword evidence="6" id="KW-1185">Reference proteome</keyword>
<protein>
    <submittedName>
        <fullName evidence="5">Helix-turn-helix domain-containing protein</fullName>
    </submittedName>
</protein>
<dbReference type="PANTHER" id="PTHR33204:SF17">
    <property type="entry name" value="TRANSCRIPTIONAL REGULATORY PROTEIN"/>
    <property type="match status" value="1"/>
</dbReference>
<dbReference type="InterPro" id="IPR036388">
    <property type="entry name" value="WH-like_DNA-bd_sf"/>
</dbReference>
<feature type="domain" description="HTH hxlR-type" evidence="4">
    <location>
        <begin position="11"/>
        <end position="108"/>
    </location>
</feature>
<name>A0ABW8Z6V9_9BURK</name>
<evidence type="ECO:0000256" key="1">
    <source>
        <dbReference type="ARBA" id="ARBA00023015"/>
    </source>
</evidence>
<gene>
    <name evidence="5" type="ORF">PQR63_07535</name>
</gene>
<dbReference type="RefSeq" id="WP_408166993.1">
    <property type="nucleotide sequence ID" value="NZ_JAQQFR010000004.1"/>
</dbReference>
<dbReference type="PROSITE" id="PS51118">
    <property type="entry name" value="HTH_HXLR"/>
    <property type="match status" value="1"/>
</dbReference>
<dbReference type="InterPro" id="IPR036390">
    <property type="entry name" value="WH_DNA-bd_sf"/>
</dbReference>
<accession>A0ABW8Z6V9</accession>
<keyword evidence="3" id="KW-0804">Transcription</keyword>
<evidence type="ECO:0000256" key="2">
    <source>
        <dbReference type="ARBA" id="ARBA00023125"/>
    </source>
</evidence>
<reference evidence="5 6" key="1">
    <citation type="journal article" date="2024" name="Chem. Sci.">
        <title>Discovery of megapolipeptins by genome mining of a Burkholderiales bacteria collection.</title>
        <authorList>
            <person name="Paulo B.S."/>
            <person name="Recchia M.J.J."/>
            <person name="Lee S."/>
            <person name="Fergusson C.H."/>
            <person name="Romanowski S.B."/>
            <person name="Hernandez A."/>
            <person name="Krull N."/>
            <person name="Liu D.Y."/>
            <person name="Cavanagh H."/>
            <person name="Bos A."/>
            <person name="Gray C.A."/>
            <person name="Murphy B.T."/>
            <person name="Linington R.G."/>
            <person name="Eustaquio A.S."/>
        </authorList>
    </citation>
    <scope>NUCLEOTIDE SEQUENCE [LARGE SCALE GENOMIC DNA]</scope>
    <source>
        <strain evidence="5 6">RL21-008-BIB-B</strain>
    </source>
</reference>
<dbReference type="Gene3D" id="1.10.10.10">
    <property type="entry name" value="Winged helix-like DNA-binding domain superfamily/Winged helix DNA-binding domain"/>
    <property type="match status" value="1"/>
</dbReference>
<evidence type="ECO:0000313" key="5">
    <source>
        <dbReference type="EMBL" id="MFL9878225.1"/>
    </source>
</evidence>
<dbReference type="InterPro" id="IPR002577">
    <property type="entry name" value="HTH_HxlR"/>
</dbReference>
<dbReference type="EMBL" id="JAQQFR010000004">
    <property type="protein sequence ID" value="MFL9878225.1"/>
    <property type="molecule type" value="Genomic_DNA"/>
</dbReference>
<keyword evidence="1" id="KW-0805">Transcription regulation</keyword>
<comment type="caution">
    <text evidence="5">The sequence shown here is derived from an EMBL/GenBank/DDBJ whole genome shotgun (WGS) entry which is preliminary data.</text>
</comment>
<evidence type="ECO:0000313" key="6">
    <source>
        <dbReference type="Proteomes" id="UP001629214"/>
    </source>
</evidence>
<keyword evidence="2" id="KW-0238">DNA-binding</keyword>